<dbReference type="SUPFAM" id="SSF54523">
    <property type="entry name" value="Pili subunits"/>
    <property type="match status" value="1"/>
</dbReference>
<dbReference type="Gene3D" id="3.30.700.10">
    <property type="entry name" value="Glycoprotein, Type 4 Pilin"/>
    <property type="match status" value="1"/>
</dbReference>
<dbReference type="Proteomes" id="UP000034329">
    <property type="component" value="Unassembled WGS sequence"/>
</dbReference>
<reference evidence="2 3" key="1">
    <citation type="journal article" date="2015" name="Nature">
        <title>rRNA introns, odd ribosomes, and small enigmatic genomes across a large radiation of phyla.</title>
        <authorList>
            <person name="Brown C.T."/>
            <person name="Hug L.A."/>
            <person name="Thomas B.C."/>
            <person name="Sharon I."/>
            <person name="Castelle C.J."/>
            <person name="Singh A."/>
            <person name="Wilkins M.J."/>
            <person name="Williams K.H."/>
            <person name="Banfield J.F."/>
        </authorList>
    </citation>
    <scope>NUCLEOTIDE SEQUENCE [LARGE SCALE GENOMIC DNA]</scope>
</reference>
<keyword evidence="1" id="KW-1133">Transmembrane helix</keyword>
<evidence type="ECO:0000313" key="2">
    <source>
        <dbReference type="EMBL" id="KKU10393.1"/>
    </source>
</evidence>
<dbReference type="PROSITE" id="PS00409">
    <property type="entry name" value="PROKAR_NTER_METHYL"/>
    <property type="match status" value="1"/>
</dbReference>
<dbReference type="EMBL" id="LCLA01000013">
    <property type="protein sequence ID" value="KKU10393.1"/>
    <property type="molecule type" value="Genomic_DNA"/>
</dbReference>
<gene>
    <name evidence="2" type="ORF">UX13_C0013G0009</name>
</gene>
<keyword evidence="1" id="KW-0472">Membrane</keyword>
<sequence length="197" mass="20788">MKRALGGFTLVELLIVIGLLGAIALIVIAAINPIEQANRARDARFKADSSQLLSAIERYYASHSSFPWEDCAGCTATAQDAFGFLSAKIADVGLCGATCATGGILITNDELKTEFLGRDWVKGTTVDKQIWIGKDEGTSSSVYACFIPLAKSTKDNAITNATVRTNSFTGAGIPSDGTCTTSSENWLTGGCYVCVPE</sequence>
<feature type="transmembrane region" description="Helical" evidence="1">
    <location>
        <begin position="7"/>
        <end position="31"/>
    </location>
</feature>
<dbReference type="AlphaFoldDB" id="A0A0G1PY69"/>
<dbReference type="InterPro" id="IPR012902">
    <property type="entry name" value="N_methyl_site"/>
</dbReference>
<evidence type="ECO:0000313" key="3">
    <source>
        <dbReference type="Proteomes" id="UP000034329"/>
    </source>
</evidence>
<dbReference type="InterPro" id="IPR045584">
    <property type="entry name" value="Pilin-like"/>
</dbReference>
<keyword evidence="1" id="KW-0812">Transmembrane</keyword>
<evidence type="ECO:0000256" key="1">
    <source>
        <dbReference type="SAM" id="Phobius"/>
    </source>
</evidence>
<proteinExistence type="predicted"/>
<comment type="caution">
    <text evidence="2">The sequence shown here is derived from an EMBL/GenBank/DDBJ whole genome shotgun (WGS) entry which is preliminary data.</text>
</comment>
<protein>
    <submittedName>
        <fullName evidence="2">Uncharacterized protein</fullName>
    </submittedName>
</protein>
<accession>A0A0G1PY69</accession>
<dbReference type="NCBIfam" id="TIGR02532">
    <property type="entry name" value="IV_pilin_GFxxxE"/>
    <property type="match status" value="1"/>
</dbReference>
<organism evidence="2 3">
    <name type="scientific">Candidatus Woesebacteria bacterium GW2011_GWB1_45_5</name>
    <dbReference type="NCBI Taxonomy" id="1618581"/>
    <lineage>
        <taxon>Bacteria</taxon>
        <taxon>Candidatus Woeseibacteriota</taxon>
    </lineage>
</organism>
<name>A0A0G1PY69_9BACT</name>